<organism evidence="1">
    <name type="scientific">CrAss-like virus sp. ctYsL76</name>
    <dbReference type="NCBI Taxonomy" id="2826826"/>
    <lineage>
        <taxon>Viruses</taxon>
        <taxon>Duplodnaviria</taxon>
        <taxon>Heunggongvirae</taxon>
        <taxon>Uroviricota</taxon>
        <taxon>Caudoviricetes</taxon>
        <taxon>Crassvirales</taxon>
    </lineage>
</organism>
<reference evidence="1" key="1">
    <citation type="journal article" date="2021" name="Proc. Natl. Acad. Sci. U.S.A.">
        <title>A Catalog of Tens of Thousands of Viruses from Human Metagenomes Reveals Hidden Associations with Chronic Diseases.</title>
        <authorList>
            <person name="Tisza M.J."/>
            <person name="Buck C.B."/>
        </authorList>
    </citation>
    <scope>NUCLEOTIDE SEQUENCE</scope>
    <source>
        <strain evidence="1">CtYsL76</strain>
    </source>
</reference>
<name>A0A8S5QLN2_9CAUD</name>
<sequence>MIGLIRNKLIKLFSIRKYICKIFYCFINSSIFSNF</sequence>
<proteinExistence type="predicted"/>
<dbReference type="EMBL" id="BK015689">
    <property type="protein sequence ID" value="DAE20175.1"/>
    <property type="molecule type" value="Genomic_DNA"/>
</dbReference>
<evidence type="ECO:0000313" key="1">
    <source>
        <dbReference type="EMBL" id="DAE20175.1"/>
    </source>
</evidence>
<accession>A0A8S5QLN2</accession>
<protein>
    <submittedName>
        <fullName evidence="1">Uncharacterized protein</fullName>
    </submittedName>
</protein>